<accession>A0ABS1LY15</accession>
<dbReference type="Proteomes" id="UP000602198">
    <property type="component" value="Unassembled WGS sequence"/>
</dbReference>
<name>A0ABS1LY15_9NOCA</name>
<gene>
    <name evidence="2" type="ORF">JK358_02620</name>
</gene>
<dbReference type="RefSeq" id="WP_201943060.1">
    <property type="nucleotide sequence ID" value="NZ_JAERRJ010000001.1"/>
</dbReference>
<organism evidence="2 3">
    <name type="scientific">Nocardia acididurans</name>
    <dbReference type="NCBI Taxonomy" id="2802282"/>
    <lineage>
        <taxon>Bacteria</taxon>
        <taxon>Bacillati</taxon>
        <taxon>Actinomycetota</taxon>
        <taxon>Actinomycetes</taxon>
        <taxon>Mycobacteriales</taxon>
        <taxon>Nocardiaceae</taxon>
        <taxon>Nocardia</taxon>
    </lineage>
</organism>
<keyword evidence="1" id="KW-0472">Membrane</keyword>
<evidence type="ECO:0000313" key="2">
    <source>
        <dbReference type="EMBL" id="MBL1073282.1"/>
    </source>
</evidence>
<protein>
    <submittedName>
        <fullName evidence="2">Uncharacterized protein</fullName>
    </submittedName>
</protein>
<keyword evidence="3" id="KW-1185">Reference proteome</keyword>
<proteinExistence type="predicted"/>
<comment type="caution">
    <text evidence="2">The sequence shown here is derived from an EMBL/GenBank/DDBJ whole genome shotgun (WGS) entry which is preliminary data.</text>
</comment>
<keyword evidence="1" id="KW-1133">Transmembrane helix</keyword>
<reference evidence="2 3" key="1">
    <citation type="submission" date="2021-01" db="EMBL/GenBank/DDBJ databases">
        <title>WGS of actinomycetes isolated from Thailand.</title>
        <authorList>
            <person name="Thawai C."/>
        </authorList>
    </citation>
    <scope>NUCLEOTIDE SEQUENCE [LARGE SCALE GENOMIC DNA]</scope>
    <source>
        <strain evidence="2 3">LPG 2</strain>
    </source>
</reference>
<feature type="transmembrane region" description="Helical" evidence="1">
    <location>
        <begin position="42"/>
        <end position="64"/>
    </location>
</feature>
<keyword evidence="1" id="KW-0812">Transmembrane</keyword>
<sequence>MYLDLLTQVPLLDHQVWASQDTWNTALDLAAKKKSKGKGGGFWIFAAVCCIGIIVLILGIVYLMRKKKSQ</sequence>
<dbReference type="EMBL" id="JAERRJ010000001">
    <property type="protein sequence ID" value="MBL1073282.1"/>
    <property type="molecule type" value="Genomic_DNA"/>
</dbReference>
<evidence type="ECO:0000256" key="1">
    <source>
        <dbReference type="SAM" id="Phobius"/>
    </source>
</evidence>
<evidence type="ECO:0000313" key="3">
    <source>
        <dbReference type="Proteomes" id="UP000602198"/>
    </source>
</evidence>